<proteinExistence type="inferred from homology"/>
<protein>
    <recommendedName>
        <fullName evidence="23">Carrier domain-containing protein</fullName>
    </recommendedName>
</protein>
<dbReference type="FunFam" id="3.40.50.12780:FF:000012">
    <property type="entry name" value="Non-ribosomal peptide synthetase"/>
    <property type="match status" value="3"/>
</dbReference>
<dbReference type="GO" id="GO:0031177">
    <property type="term" value="F:phosphopantetheine binding"/>
    <property type="evidence" value="ECO:0007669"/>
    <property type="project" value="InterPro"/>
</dbReference>
<dbReference type="InterPro" id="IPR010071">
    <property type="entry name" value="AA_adenyl_dom"/>
</dbReference>
<dbReference type="GO" id="GO:0044550">
    <property type="term" value="P:secondary metabolite biosynthetic process"/>
    <property type="evidence" value="ECO:0007669"/>
    <property type="project" value="UniProtKB-ARBA"/>
</dbReference>
<dbReference type="SUPFAM" id="SSF47336">
    <property type="entry name" value="ACP-like"/>
    <property type="match status" value="5"/>
</dbReference>
<dbReference type="PROSITE" id="PS50075">
    <property type="entry name" value="CARRIER"/>
    <property type="match status" value="5"/>
</dbReference>
<dbReference type="InterPro" id="IPR016036">
    <property type="entry name" value="Malonyl_transacylase_ACP-bd"/>
</dbReference>
<feature type="active site" description="Proton acceptor; for dehydratase activity" evidence="15">
    <location>
        <position position="948"/>
    </location>
</feature>
<dbReference type="SUPFAM" id="SSF53383">
    <property type="entry name" value="PLP-dependent transferases"/>
    <property type="match status" value="1"/>
</dbReference>
<comment type="similarity">
    <text evidence="13">In the C-terminal section; belongs to the NRP synthetase family.</text>
</comment>
<dbReference type="GO" id="GO:0004315">
    <property type="term" value="F:3-oxoacyl-[acyl-carrier-protein] synthase activity"/>
    <property type="evidence" value="ECO:0007669"/>
    <property type="project" value="InterPro"/>
</dbReference>
<dbReference type="InterPro" id="IPR025110">
    <property type="entry name" value="AMP-bd_C"/>
</dbReference>
<keyword evidence="9" id="KW-0677">Repeat</keyword>
<dbReference type="GO" id="GO:0030170">
    <property type="term" value="F:pyridoxal phosphate binding"/>
    <property type="evidence" value="ECO:0007669"/>
    <property type="project" value="InterPro"/>
</dbReference>
<dbReference type="InterPro" id="IPR009081">
    <property type="entry name" value="PP-bd_ACP"/>
</dbReference>
<dbReference type="Pfam" id="PF08240">
    <property type="entry name" value="ADH_N"/>
    <property type="match status" value="1"/>
</dbReference>
<feature type="region of interest" description="C-terminal hotdog fold" evidence="15">
    <location>
        <begin position="1058"/>
        <end position="1207"/>
    </location>
</feature>
<keyword evidence="8" id="KW-0808">Transferase</keyword>
<dbReference type="Gene3D" id="3.90.1150.10">
    <property type="entry name" value="Aspartate Aminotransferase, domain 1"/>
    <property type="match status" value="1"/>
</dbReference>
<dbReference type="GO" id="GO:0016874">
    <property type="term" value="F:ligase activity"/>
    <property type="evidence" value="ECO:0007669"/>
    <property type="project" value="UniProtKB-KW"/>
</dbReference>
<dbReference type="Gene3D" id="3.90.180.10">
    <property type="entry name" value="Medium-chain alcohol dehydrogenases, catalytic domain"/>
    <property type="match status" value="1"/>
</dbReference>
<dbReference type="PATRIC" id="fig|1254432.3.peg.2975"/>
<dbReference type="InterPro" id="IPR049552">
    <property type="entry name" value="PKS_DH_N"/>
</dbReference>
<dbReference type="FunFam" id="3.40.50.720:FF:000209">
    <property type="entry name" value="Polyketide synthase Pks12"/>
    <property type="match status" value="1"/>
</dbReference>
<dbReference type="CDD" id="cd17643">
    <property type="entry name" value="A_NRPS_Cytc1-like"/>
    <property type="match status" value="2"/>
</dbReference>
<dbReference type="FunFam" id="3.30.559.10:FF:000012">
    <property type="entry name" value="Non-ribosomal peptide synthetase"/>
    <property type="match status" value="1"/>
</dbReference>
<dbReference type="InterPro" id="IPR036736">
    <property type="entry name" value="ACP-like_sf"/>
</dbReference>
<dbReference type="InterPro" id="IPR015421">
    <property type="entry name" value="PyrdxlP-dep_Trfase_major"/>
</dbReference>
<dbReference type="GO" id="GO:0006633">
    <property type="term" value="P:fatty acid biosynthetic process"/>
    <property type="evidence" value="ECO:0007669"/>
    <property type="project" value="InterPro"/>
</dbReference>
<feature type="region of interest" description="N-terminal hotdog fold" evidence="15">
    <location>
        <begin position="921"/>
        <end position="1043"/>
    </location>
</feature>
<organism evidence="21 22">
    <name type="scientific">Sorangium cellulosum So0157-2</name>
    <dbReference type="NCBI Taxonomy" id="1254432"/>
    <lineage>
        <taxon>Bacteria</taxon>
        <taxon>Pseudomonadati</taxon>
        <taxon>Myxococcota</taxon>
        <taxon>Polyangia</taxon>
        <taxon>Polyangiales</taxon>
        <taxon>Polyangiaceae</taxon>
        <taxon>Sorangium</taxon>
    </lineage>
</organism>
<dbReference type="InterPro" id="IPR001227">
    <property type="entry name" value="Ac_transferase_dom_sf"/>
</dbReference>
<dbReference type="eggNOG" id="COG0604">
    <property type="taxonomic scope" value="Bacteria"/>
</dbReference>
<evidence type="ECO:0000256" key="6">
    <source>
        <dbReference type="ARBA" id="ARBA00022553"/>
    </source>
</evidence>
<evidence type="ECO:0000256" key="13">
    <source>
        <dbReference type="ARBA" id="ARBA00029443"/>
    </source>
</evidence>
<dbReference type="CDD" id="cd05195">
    <property type="entry name" value="enoyl_red"/>
    <property type="match status" value="1"/>
</dbReference>
<dbReference type="InterPro" id="IPR049900">
    <property type="entry name" value="PKS_mFAS_DH"/>
</dbReference>
<dbReference type="NCBIfam" id="TIGR01733">
    <property type="entry name" value="AA-adenyl-dom"/>
    <property type="match status" value="3"/>
</dbReference>
<evidence type="ECO:0008006" key="23">
    <source>
        <dbReference type="Google" id="ProtNLM"/>
    </source>
</evidence>
<dbReference type="eggNOG" id="COG3321">
    <property type="taxonomic scope" value="Bacteria"/>
</dbReference>
<feature type="region of interest" description="Disordered" evidence="16">
    <location>
        <begin position="3033"/>
        <end position="3069"/>
    </location>
</feature>
<dbReference type="PROSITE" id="PS00606">
    <property type="entry name" value="KS3_1"/>
    <property type="match status" value="2"/>
</dbReference>
<dbReference type="InterPro" id="IPR000873">
    <property type="entry name" value="AMP-dep_synth/lig_dom"/>
</dbReference>
<dbReference type="FunFam" id="3.40.50.980:FF:000002">
    <property type="entry name" value="Enterobactin synthetase component F"/>
    <property type="match status" value="2"/>
</dbReference>
<keyword evidence="12" id="KW-0511">Multifunctional enzyme</keyword>
<evidence type="ECO:0000259" key="18">
    <source>
        <dbReference type="PROSITE" id="PS50862"/>
    </source>
</evidence>
<dbReference type="SMART" id="SM00829">
    <property type="entry name" value="PKS_ER"/>
    <property type="match status" value="1"/>
</dbReference>
<dbReference type="Gene3D" id="3.30.559.30">
    <property type="entry name" value="Nonribosomal peptide synthetase, condensation domain"/>
    <property type="match status" value="3"/>
</dbReference>
<dbReference type="InterPro" id="IPR001242">
    <property type="entry name" value="Condensation_dom"/>
</dbReference>
<feature type="domain" description="Aminoacyl-transfer RNA synthetases class-II family profile" evidence="18">
    <location>
        <begin position="3603"/>
        <end position="4303"/>
    </location>
</feature>
<dbReference type="InterPro" id="IPR018201">
    <property type="entry name" value="Ketoacyl_synth_AS"/>
</dbReference>
<dbReference type="SUPFAM" id="SSF52777">
    <property type="entry name" value="CoA-dependent acyltransferases"/>
    <property type="match status" value="6"/>
</dbReference>
<dbReference type="InterPro" id="IPR045851">
    <property type="entry name" value="AMP-bd_C_sf"/>
</dbReference>
<feature type="region of interest" description="Disordered" evidence="16">
    <location>
        <begin position="3153"/>
        <end position="3192"/>
    </location>
</feature>
<dbReference type="PROSITE" id="PS52019">
    <property type="entry name" value="PKS_MFAS_DH"/>
    <property type="match status" value="1"/>
</dbReference>
<dbReference type="GO" id="GO:0004312">
    <property type="term" value="F:fatty acid synthase activity"/>
    <property type="evidence" value="ECO:0007669"/>
    <property type="project" value="TreeGrafter"/>
</dbReference>
<dbReference type="GO" id="GO:0043041">
    <property type="term" value="P:amino acid activation for nonribosomal peptide biosynthetic process"/>
    <property type="evidence" value="ECO:0007669"/>
    <property type="project" value="UniProtKB-ARBA"/>
</dbReference>
<dbReference type="FunFam" id="2.30.38.10:FF:000001">
    <property type="entry name" value="Non-ribosomal peptide synthetase PvdI"/>
    <property type="match status" value="3"/>
</dbReference>
<dbReference type="InterPro" id="IPR049551">
    <property type="entry name" value="PKS_DH_C"/>
</dbReference>
<dbReference type="CDD" id="cd00833">
    <property type="entry name" value="PKS"/>
    <property type="match status" value="2"/>
</dbReference>
<evidence type="ECO:0000259" key="20">
    <source>
        <dbReference type="PROSITE" id="PS52019"/>
    </source>
</evidence>
<dbReference type="Pfam" id="PF00550">
    <property type="entry name" value="PP-binding"/>
    <property type="match status" value="5"/>
</dbReference>
<keyword evidence="6" id="KW-0597">Phosphoprotein</keyword>
<dbReference type="CDD" id="cd00610">
    <property type="entry name" value="OAT_like"/>
    <property type="match status" value="1"/>
</dbReference>
<dbReference type="Gene3D" id="3.40.366.10">
    <property type="entry name" value="Malonyl-Coenzyme A Acyl Carrier Protein, domain 2"/>
    <property type="match status" value="2"/>
</dbReference>
<keyword evidence="7" id="KW-0436">Ligase</keyword>
<feature type="domain" description="Carrier" evidence="17">
    <location>
        <begin position="3070"/>
        <end position="3148"/>
    </location>
</feature>
<dbReference type="InterPro" id="IPR006162">
    <property type="entry name" value="Ppantetheine_attach_site"/>
</dbReference>
<feature type="domain" description="PKS/mFAS DH" evidence="20">
    <location>
        <begin position="921"/>
        <end position="1207"/>
    </location>
</feature>
<dbReference type="STRING" id="1254432.SCE1572_13250"/>
<dbReference type="PANTHER" id="PTHR43775">
    <property type="entry name" value="FATTY ACID SYNTHASE"/>
    <property type="match status" value="1"/>
</dbReference>
<evidence type="ECO:0000259" key="19">
    <source>
        <dbReference type="PROSITE" id="PS52004"/>
    </source>
</evidence>
<dbReference type="Gene3D" id="3.40.640.10">
    <property type="entry name" value="Type I PLP-dependent aspartate aminotransferase-like (Major domain)"/>
    <property type="match status" value="1"/>
</dbReference>
<dbReference type="SMART" id="SM00827">
    <property type="entry name" value="PKS_AT"/>
    <property type="match status" value="2"/>
</dbReference>
<dbReference type="Proteomes" id="UP000014803">
    <property type="component" value="Chromosome"/>
</dbReference>
<dbReference type="Pfam" id="PF00668">
    <property type="entry name" value="Condensation"/>
    <property type="match status" value="3"/>
</dbReference>
<dbReference type="InterPro" id="IPR014030">
    <property type="entry name" value="Ketoacyl_synth_N"/>
</dbReference>
<dbReference type="CDD" id="cd19531">
    <property type="entry name" value="LCL_NRPS-like"/>
    <property type="match status" value="2"/>
</dbReference>
<comment type="subcellular location">
    <subcellularLocation>
        <location evidence="2">Cytoplasm</location>
    </subcellularLocation>
</comment>
<dbReference type="SUPFAM" id="SSF53901">
    <property type="entry name" value="Thiolase-like"/>
    <property type="match status" value="2"/>
</dbReference>
<dbReference type="InterPro" id="IPR006195">
    <property type="entry name" value="aa-tRNA-synth_II"/>
</dbReference>
<dbReference type="Gene3D" id="3.30.559.10">
    <property type="entry name" value="Chloramphenicol acetyltransferase-like domain"/>
    <property type="match status" value="3"/>
</dbReference>
<dbReference type="SMART" id="SM00822">
    <property type="entry name" value="PKS_KR"/>
    <property type="match status" value="1"/>
</dbReference>
<dbReference type="Pfam" id="PF00698">
    <property type="entry name" value="Acyl_transf_1"/>
    <property type="match status" value="2"/>
</dbReference>
<dbReference type="SMART" id="SM00826">
    <property type="entry name" value="PKS_DH"/>
    <property type="match status" value="1"/>
</dbReference>
<name>S4XU45_SORCE</name>
<dbReference type="InterPro" id="IPR013968">
    <property type="entry name" value="PKS_KR"/>
</dbReference>
<comment type="function">
    <text evidence="14">Involved in production of the polyketide antibiotic thailandamide.</text>
</comment>
<dbReference type="Pfam" id="PF00109">
    <property type="entry name" value="ketoacyl-synt"/>
    <property type="match status" value="2"/>
</dbReference>
<dbReference type="Gene3D" id="3.10.129.110">
    <property type="entry name" value="Polyketide synthase dehydratase"/>
    <property type="match status" value="1"/>
</dbReference>
<dbReference type="Gene3D" id="1.10.1200.10">
    <property type="entry name" value="ACP-like"/>
    <property type="match status" value="4"/>
</dbReference>
<keyword evidence="11" id="KW-0175">Coiled coil</keyword>
<dbReference type="FunFam" id="3.40.50.980:FF:000001">
    <property type="entry name" value="Non-ribosomal peptide synthetase"/>
    <property type="match status" value="3"/>
</dbReference>
<dbReference type="Pfam" id="PF13602">
    <property type="entry name" value="ADH_zinc_N_2"/>
    <property type="match status" value="1"/>
</dbReference>
<feature type="domain" description="Carrier" evidence="17">
    <location>
        <begin position="6880"/>
        <end position="6955"/>
    </location>
</feature>
<feature type="compositionally biased region" description="Low complexity" evidence="16">
    <location>
        <begin position="3044"/>
        <end position="3059"/>
    </location>
</feature>
<dbReference type="SMART" id="SM00825">
    <property type="entry name" value="PKS_KS"/>
    <property type="match status" value="2"/>
</dbReference>
<feature type="region of interest" description="Disordered" evidence="16">
    <location>
        <begin position="3244"/>
        <end position="3292"/>
    </location>
</feature>
<sequence>MDYLVRLRRAAVRIKELESKALEAEQARTEPIAVVGMSCRLPGGAADLESFWQALKDGADEIGEIPADRWPADATPPDQPSTRWAGLLPASAIDGVDAPFFGIAPREAASMDPQQRLVLEVAYEALEDAGHLPEQLKGSRTGVMLGVSSAEYQHHVFSAGPSHLDAYSLTGTMLSAAAGRLSYVLGLEGPSLSVDTACSSSLVAIHLACQSLRNGESALALAGGVNVIVIPTGMQLLAQMQAISPDGRCKTFDARANGYVRAEGCGIVVLKRLSDAQRDGDRVWALIRGSAVNQDGRSSGLTAPNVLSQAALLRTALASAGVSPSQVGYVETHGTGTSLGDPIEVEALKAVVGAPRPDGSTCALGAVKTNVGHLEAAAGAAGLIKAVLALNHETIPRNLHFDTLNPRISLESTSLVIPVEELPWKAGGAPRIAGVSSFGITGTNAHVVLEEAPRYAAATAGEASAVLLPLSAKSPEALKALAQAYASHLARAPAEDTASIRDIAYTASVRRSHHEHRLALVGGSLEALRASLDAFLRDEAHACLAQGRAEPGPRPRLVFVYPGQGSQWVGMGRALLDEEPVFRAAMDACDQAIQREAGFSLLEELRDGASASRLERIDVVQPALFAMEVALSTLWRSWGVHPDAVVGHSMGEVAAAHVAGVLSLEDGARIVCRRSRLLRRLSGQGAMALVGLSLDRAEEALSGYEDRLSVAVSNSERSSVLSGDPGALDEVLARLSHANVFCKRVKVDVASHSPQVDPLRSELLDALSGLAPSAATLPVYSTVTGRAREGAGFGPEYWVENLRRPVRFSQAVQRLIADGHALFLEVSPHPILLPALEEGLDVGGQSGAALPSLRRGEEERRNLLESLGALYTRGYPVEWRRLYPNGGRCVRLPTYPWQRQRLWIEVARGSTAVRGAVDTGHPLLGAQLPVAGAGAVFEAVLGPSLDDHRVFGEPVVPATAMLELARAAATRQPGSGRARVKALELTVPLVLPASGELRVQVVMSDVPAGSAAVGVYSQAASAPAGEAWTLHARGHVEPLPTVAEPPALDLAEARARCSAAVDVAALYAAWRDLGLDYGPAFQGITALWQGEGEAVARVGLPAEASGSALADTACGVPPALLDAALQALSAAMPLQAKGHVYLPVEVGEFTAWQPGATASWVYARGTSAPGPEAEVLSGDVTVLDERGGVLASVRGVRLKRADENALRRPRSPVPRSSLYQVAWREAAPAPDVKTPSGAWLLLAEGSALGDAVAARLRSAGAQCTTLALHQDAALRGGELRATASRVGEALGRAVAAAAEARPQPLEGVVCLWGTSAATEAGRSPADAAEALAAAGLAVAQALARQGAKVPSRLWWVTEGAQAVRRGEQVAAQLAPLWGLGRVVMQEHPDLGCTLLDLEPGAEDAVEALWSEITRADEENQVAWRSGKRLAARLVEAPAAAALAVPDAASYRVEIAQRGLLEQLRVVAADRRAPAAGEIEIEVTASGLNFRDVLSALGMYPGEAGPLGSECAGTVTAAGQGVEDLAPGDAVIALAPGALSRFVTVDARLAIRQPAGLSAAQAATVPVAFVTALYALREVGRLQPGERVLIHAAAGGVGMAAVQIAQWLGAEVLATASPPKWAAVQGMGVRHVASSRTLAFVDDCRAATQGAGVDVVLNSLSGAFVDASAALLSPNGRFLELGRTDVRSAAAMTAAYPGIDYRVVDVCDVGPDHIQQMLRDIAGGLASGHLRPLPVRSFAMTDAESAFRWMAQARHTGKVALLPAPVAPAPAIPGSSTVLITGGLGALGLHVARWLWEEHHVQHLVLAGRRAPEGDRLAVVEALRAAGTRVTVAQADVADAAQVKALLDAIPEELPLRGVIHAAGVLDDGVLSQQDAERFAAALAPKVRGAWNLHEQTRHVPLAFFVLFSSAASLLGPSGQSSYAAANAFLDMLAHARRAEGLPAHSLNWGPWSGTGMAAEMDPLKQARLARRGIRGLAPEQALALLGQALARPEPELCALLLDVLALRQELSSGPVPPLWRALVAPHGGRAQARAAGGWAEQLGALAPAARAAEVEAAVRAEVAKVLSLGSAADVRTGRPFKELGLDSLMAVELRNALAARLRVRLPATLAFDHPTVEAMTRYLLDLLSPDRESAKPAQPSAPVALEEPIAIVGIGCRFPGGVRDPEGFWRLLDEGVDAVEEVPKDRWDIDAFYDPDPDAAGKTISRWGGFLSTVDEFDPGFFDVPPWEAASLDPQLRLLLEVSWEALERAGQTLERLAGSDTGVYMGICSSEYPSFADGRAEAVDPHVFLGTAHSTGVGRLSYWLGLKGPNMPVNTACSSSLVAVHLACQALRAGECSLALAGGVNLILTPRGAICFSKMRALSPTGRCRAFSADADGFVRSEGCGVVVLKRLSDARRDGDPIAAVIRGSAVNQDGRSNGLTAPSGPSQEAVIRRALAQAGVPPAAVGYVEAHGTGTPLGDPIEVQALAKVLGEGRAGNEPVVLGSVKTNLGHTEAAAGVAALIKTALALQHRRIPRSLHFTSPNPHVPWETLPVTVATASVPWAANGAGRIAGVSSFGFGGTNAHVVLEAAPDLEPRQEDAPRRPLHVLALSSKAPEALREQIERYAEHLVSHPEQSLADLCYTANTGRSGFAHRWAAAAETPEQMVAALRAAGAVLATAAPPQLQDGEPSRRPKVAFLFTGQGSQHAGMGRELYETQPVFREALDRCDALLRPLRERSLLSVLYPKEGEPGLLHETAWAQPALFAVEYALAELWRSWGVTPDAVLGHSVGEYAAACVAGVFSVEDGLRLMDVRGQRMQALPEGGAMASVRASSTRVAAAIEAQADAVSIAALNGPEQVVISGADEAVRAACEALGAAGIETKRLPVAHAFHSPLVEPMLADLEQAAASAALACPQVALVSNVTGGLVTRELMTASYWRRHAREPVRFADGIAALHAEGIELFLEIGPRPTLLGLGEACSPDARAAWLPSLCPGQGDWPTIVKSLCHLYRSGARVDWDGFDLPYRRRRVDAPTYPFRRSRFWISAAAHESGPPPAPRHAVDGAAPAPELPEAASCPAPDGGATLPGAPERGARLLEEIRELFAGFFALPAAEVQADRSVLEMGLDSLGLFRFRKVIEQRFQVTIPLSAFYEEAANLERIASLIDRTLPPEPAAVVEDRRPPPSPSSAGRAQPCSPLPPQEPVAPSTLRTGDEAGSAVERIVLEQLALLRPQRQGPEASGAVERIVLEQLALLRQAHDGAGVGAPAGAACPLPPPPSSGDAPARLAPRPTREEQAPRPAATAPRREGDPATFVPYRPIRTAREPERDAKKTAFVEALVRELTARTQGSKRLTEEHRTALANNRAVAGFRSSWKEMIYPIHAVRAEGSRIWDVDGNEYIDVTMGFGVYLLGHAPAFVVAAVIEELRRGAPIGPMTELPSQVAKLIIEATGVERVAFYNSGTEAVMVALRLARSITGRSKVALFGGSFHGSFDGVLAMPGLDGPSSGAVPMAPGTTAAMVSDVMVLDYGAPDALEAIRRCGGELAAVLVEPVQSRRLDLQPRSFLHELRRITTESGAALIFDEMINGFRIGRGGAQAHFGVRADLVTYGKVIGGGMPIGVVAGTRRFMDAVDGGPWRFGDDSYPRVRNTFVAGTFCHHPSAMAAARQVLLHLEREGDGLQERLTRRTAELVAELNDHCERTGAPVRLVHFGSVFRFQLKGDWELLFYRLLCKGIYVWEGRNCFLSTAHSEEDIHRLVAAVKQSIDEMMAAGFAPAPASVPPEQPGHDSAATAAGPAVYPMSSAQQRVYVLSQTEAGERAYHVIGAQEIVGALDEARVVACFRTLMQRHEVLRTGFDLREGGQLVQCVYPSVELDVTREQGSDIDAWLRQLNRPFALSRPPLFRVGLLEVGENRRILAIVLHHLLVDGLSDAILLQEFALLYRGAALSAAPRQCHEHAAWEQEFLRSEAWAAQLRYWEERLSGELPRLALCTDFPRPRVRRFEGAEVCLDHPAQPLRRRAQERGTSLYMLLFAAYHALLQRLTGQCDLVIGTAHNARQRGGFDEAVGMFANVLPLRVSIAEDATFVELLGEVKRRCLEAYEHQDVPFETLVQRMKAGGDPSRNPLFDAMFSYERADERRIRLPGLEINELRRPSEEAPFDLYLDIVETRGVLRVRFEYSTALWRRETVERYAAYFRNLLGEIEGDLARSTAEAPRRRVGELSLLTAEERRELLVAWNDTSTAYPRGLAVHEVFEAQAERTPDAIAAEHGEQQLSYRELNRRANQLARHLRTLGVGPEVMVGLCVERSVEMLVGLLGILKAGGAYVPLDPTYPRERLAFMMSDAALPVLLTHSALAGAVPRSSATVVCLDAFAVATPRESAENLGGGQGGERLAYVMYTSGSTGRPKGVCVPHRAVVRLACATSYIRITPSDVLLQLAPISFDASTFEIWAGLLNGARVAIAPHGPIDLADLGRTLSRHRVTTLWLTAPLFHRMVEERLDDLRGLKNLLAGGDALSAPHVRRALAGLPGCRLINGYGPTENTTFTCCWPVEAHALVGASVPIGRPIDNTRVYLLDARLQPVPVGAAGELCTAGDGLARGYLGEDALTAERFVPDPFSGEPGARLYLTGDICRHRADGVIEFLGRKDHQVKIRGHRVEPGEIEAALQLHPAVQEAAVVAREDERGDRRLTAYVVARGGAEPTATELRAHLQEMLPEVMIPAAFERLAAMPLDPNGKVDREALPAAAPQRRGRDDDFVAPRTPAEELLAGLWAEVLGVDRVGVRDSFFALGGHSLSATQLVSRIRATFGVELPLRVLFDGPTVAELLAYIEAARRQGAPAPPPLERAGREGELPLSFAQQRLWFLDQLKPDSPLYNIAAALRLTGPLSAAALERSLIEIVRRHEALRTTFPAAAGAARQVIASEVRFALPVIDLGALPAAAQEDEVRRRAQADAARPFHLGEGPLFRATLLRLSDTAHVLLWTVHHILCDGWSMGVFLAELSALYAALSAGRPSPLPELPIQPADHALWQRRWVSGDLLESQLAYWRRQLGGALPALELPTDRARRAVQSYAGASLPVELPGALCTALRDLCRRQGVTLFMTLLAAFKVLLSRYAGQDDIVVGTPIAGRTQRETEGLIGLFANTLVLRTDLSGEPTFVELLRRVREVTLDAYAHQDAPFERLVEELASARDLSRSPLFQVVFVFQNMPLPALSLGDVSLSLLPVESTTAKFDLTLSLQETDGVIRGELEYSTDLFDAGTIARMAGHLQTLLEGLAEGPERRIGELGLLTAAERRQLVSEWNGTGVSYAEEACLHELFEAQVERTPEAVAVVFEGQTLSYRELNRRANRLAHRLRSLGVGPEVLVGLCVERSVEMVVGIVSILKAGGAYVPLDPSHPAERLGFMLEDARPGVLLTHSALAGRLPEHAVTTLYLDEEGATLPAACEDNAPSRARREHLAYVMYTSGSTGKPKGTLVEHGHVVRLFRATETWFGFGERDVWTLFHSYAFDFSVWEMWGALLYGGRLVVVAFEVSRCPEAFHGLLREQGVTVLNQTPSAFRQLLVADGAYAGQPELPLRLVIFGGEALDVSSLAPWFARHGEQAPRLVNMYGITETTVHVTYLPLSPRDAGGAGGSPIGRPLPDLQAYVLDRAGALLPIGVAGELYVGGPGLARGYLNRPELTAERFIADPFNASPGGRLYRTGDRCRWLPDGTLEYLGRADHQVKVRGHRVELGEIEGALRQHPAVREAIVDAREDTPGDRQLVAYVVPRGDVGHELSSCVLREHLVQKLPAHMVPSAFILLDALPLSIHGKLDRKALPAPHRRDTTRVYVAPRTPAEELLAEIWSEVLRLDRVGIDDPFFEIGGDSIRSLQVSTRARTAGLPLSVQQLFQHTTIRALSHALSETEGERADAHDLKVDPFALISAEDRARLPAGVEDAYPLAALQAGMIYHSEYSPASAMYHDVFSLHLEAELDPSTLKASLAELSARHPVLRTSFDLVHYSQPLQLVHEAAEIPLSVEDLGALPEEVRQARLDALFEEEKRRPFLWSEAPLLRFSLYRRGDRDQQLMMSFHHSILDGWSAASLLAELLHRFAALAGGAARQRGGVIHAFREFVALERETLASAEAAQYWQLYLADATCSYLPRLASAGQGGADESAPRVVGVPISAETSAALKVLASAAGVPIKSVLLAAHLRVMSLLCGQPDVVTGLVVNGRPEMRDADRALGLFLNTVPFRQAVCHATWLDLARDVFANERRMLPYRRYPLAHLQRHGTPLFASAFNFTHFHVYDGLDVLGVARFKDGRFFEHTNLALTAHFSLSLGRSDVELQLLFGAPDISSAQIEAIAGYYARTLEAMARAPSAPPGAASLLSSEERCQLLSEWNDITVSYCEPACLHELFEAQVERTPDAVAVVFGEQGLTYRALDRRANQLANHLRALGVGPESRVGLHAERSLDMVVGILGILKAGGAYVPLDPIYPEDRLGFMMADAALSVVLTQERLISSLADSSARVLVLDSGWDQSGAPSDERPRSGAAPENLAYAMYTSGSTGRPKGVLVTHANVVRLLRATQRWFNFSERDVWTMFHSFAFDVSVWEMWGALLHGGRLVVVSFEDSRAPDALHRLLRRERVTVLCQTPSAFRQLVEFDASSPASQQLGLRAVILAGEAIDLQSLRPWFKRHGDERPQLVNMYGITETTVYTTYRPLRQADVDGASSSPIGRPLPDMQVYVLDPRQQLLPVGVPGELYVGGAGVARGYLNRPELSAERFIANPFVEQPGARLYRTGDVGRWLPDGTLEYLGRLDHQIKLHGYRIEPGEIEAALEQHPDVQQAVVLAWQDAPGDERLVAYVVTRQGAAPPEGELRGWVRNRVPEYMVPSAFVRLAAIPLSPNGKIDREALPAPSCARPEQQGVFIAPRTPTEELLAGLFAEVLHLDRVGALDDFFELGGHSLSAIQLVARLRSSSGVELPLRALFEARTVERLACVIEALMDAHKVEEFIL</sequence>
<dbReference type="InterPro" id="IPR029058">
    <property type="entry name" value="AB_hydrolase_fold"/>
</dbReference>
<dbReference type="InterPro" id="IPR042104">
    <property type="entry name" value="PKS_dehydratase_sf"/>
</dbReference>
<dbReference type="FunFam" id="3.30.300.30:FF:000010">
    <property type="entry name" value="Enterobactin synthetase component F"/>
    <property type="match status" value="3"/>
</dbReference>
<dbReference type="InterPro" id="IPR015424">
    <property type="entry name" value="PyrdxlP-dep_Trfase"/>
</dbReference>
<dbReference type="PROSITE" id="PS00455">
    <property type="entry name" value="AMP_BINDING"/>
    <property type="match status" value="2"/>
</dbReference>
<dbReference type="InterPro" id="IPR005814">
    <property type="entry name" value="Aminotrans_3"/>
</dbReference>
<accession>S4XU45</accession>
<evidence type="ECO:0000256" key="16">
    <source>
        <dbReference type="SAM" id="MobiDB-lite"/>
    </source>
</evidence>
<evidence type="ECO:0000256" key="2">
    <source>
        <dbReference type="ARBA" id="ARBA00004496"/>
    </source>
</evidence>
<dbReference type="KEGG" id="scu:SCE1572_13250"/>
<dbReference type="InterPro" id="IPR013154">
    <property type="entry name" value="ADH-like_N"/>
</dbReference>
<dbReference type="Pfam" id="PF00501">
    <property type="entry name" value="AMP-binding"/>
    <property type="match status" value="3"/>
</dbReference>
<evidence type="ECO:0000256" key="5">
    <source>
        <dbReference type="ARBA" id="ARBA00022490"/>
    </source>
</evidence>
<dbReference type="GO" id="GO:0005737">
    <property type="term" value="C:cytoplasm"/>
    <property type="evidence" value="ECO:0007669"/>
    <property type="project" value="UniProtKB-SubCell"/>
</dbReference>
<comment type="similarity">
    <text evidence="3">Belongs to the ATP-dependent AMP-binding enzyme family.</text>
</comment>
<evidence type="ECO:0000313" key="21">
    <source>
        <dbReference type="EMBL" id="AGP35405.1"/>
    </source>
</evidence>
<dbReference type="SUPFAM" id="SSF50129">
    <property type="entry name" value="GroES-like"/>
    <property type="match status" value="1"/>
</dbReference>
<feature type="active site" description="Proton donor; for dehydratase activity" evidence="15">
    <location>
        <position position="1122"/>
    </location>
</feature>
<dbReference type="Pfam" id="PF02801">
    <property type="entry name" value="Ketoacyl-synt_C"/>
    <property type="match status" value="2"/>
</dbReference>
<dbReference type="InterPro" id="IPR020806">
    <property type="entry name" value="PKS_PP-bd"/>
</dbReference>
<evidence type="ECO:0000256" key="10">
    <source>
        <dbReference type="ARBA" id="ARBA00022898"/>
    </source>
</evidence>
<dbReference type="Gene3D" id="3.30.300.30">
    <property type="match status" value="3"/>
</dbReference>
<dbReference type="Pfam" id="PF00202">
    <property type="entry name" value="Aminotran_3"/>
    <property type="match status" value="1"/>
</dbReference>
<evidence type="ECO:0000256" key="11">
    <source>
        <dbReference type="ARBA" id="ARBA00023054"/>
    </source>
</evidence>
<dbReference type="GO" id="GO:0016491">
    <property type="term" value="F:oxidoreductase activity"/>
    <property type="evidence" value="ECO:0007669"/>
    <property type="project" value="InterPro"/>
</dbReference>
<dbReference type="Pfam" id="PF21089">
    <property type="entry name" value="PKS_DH_N"/>
    <property type="match status" value="1"/>
</dbReference>
<gene>
    <name evidence="21" type="ORF">SCE1572_13250</name>
</gene>
<dbReference type="Gene3D" id="3.40.50.11460">
    <property type="match status" value="1"/>
</dbReference>
<reference evidence="21 22" key="1">
    <citation type="journal article" date="2013" name="Sci. Rep.">
        <title>Extraordinary expansion of a Sorangium cellulosum genome from an alkaline milieu.</title>
        <authorList>
            <person name="Han K."/>
            <person name="Li Z.F."/>
            <person name="Peng R."/>
            <person name="Zhu L.P."/>
            <person name="Zhou T."/>
            <person name="Wang L.G."/>
            <person name="Li S.G."/>
            <person name="Zhang X.B."/>
            <person name="Hu W."/>
            <person name="Wu Z.H."/>
            <person name="Qin N."/>
            <person name="Li Y.Z."/>
        </authorList>
    </citation>
    <scope>NUCLEOTIDE SEQUENCE [LARGE SCALE GENOMIC DNA]</scope>
    <source>
        <strain evidence="21 22">So0157-2</strain>
    </source>
</reference>
<dbReference type="InterPro" id="IPR015422">
    <property type="entry name" value="PyrdxlP-dep_Trfase_small"/>
</dbReference>
<dbReference type="Pfam" id="PF22621">
    <property type="entry name" value="CurL-like_PKS_C"/>
    <property type="match status" value="2"/>
</dbReference>
<dbReference type="InterPro" id="IPR020843">
    <property type="entry name" value="ER"/>
</dbReference>
<dbReference type="Gene3D" id="3.40.50.980">
    <property type="match status" value="6"/>
</dbReference>
<dbReference type="eggNOG" id="COG1020">
    <property type="taxonomic scope" value="Bacteria"/>
</dbReference>
<dbReference type="Gene3D" id="3.40.47.10">
    <property type="match status" value="2"/>
</dbReference>
<evidence type="ECO:0000256" key="9">
    <source>
        <dbReference type="ARBA" id="ARBA00022737"/>
    </source>
</evidence>
<dbReference type="PROSITE" id="PS50862">
    <property type="entry name" value="AA_TRNA_LIGASE_II"/>
    <property type="match status" value="1"/>
</dbReference>
<keyword evidence="10" id="KW-0663">Pyridoxal phosphate</keyword>
<feature type="domain" description="Carrier" evidence="17">
    <location>
        <begin position="5803"/>
        <end position="5877"/>
    </location>
</feature>
<dbReference type="Gene3D" id="3.40.50.1820">
    <property type="entry name" value="alpha/beta hydrolase"/>
    <property type="match status" value="1"/>
</dbReference>
<dbReference type="NCBIfam" id="NF003417">
    <property type="entry name" value="PRK04813.1"/>
    <property type="match status" value="3"/>
</dbReference>
<dbReference type="Pfam" id="PF08659">
    <property type="entry name" value="KR"/>
    <property type="match status" value="1"/>
</dbReference>
<dbReference type="SUPFAM" id="SSF52151">
    <property type="entry name" value="FabD/lysophospholipase-like"/>
    <property type="match status" value="2"/>
</dbReference>
<dbReference type="InterPro" id="IPR020845">
    <property type="entry name" value="AMP-binding_CS"/>
</dbReference>
<evidence type="ECO:0000256" key="12">
    <source>
        <dbReference type="ARBA" id="ARBA00023268"/>
    </source>
</evidence>
<dbReference type="PANTHER" id="PTHR43775:SF37">
    <property type="entry name" value="SI:DKEY-61P9.11"/>
    <property type="match status" value="1"/>
</dbReference>
<dbReference type="Pfam" id="PF14765">
    <property type="entry name" value="PS-DH"/>
    <property type="match status" value="1"/>
</dbReference>
<dbReference type="HOGENOM" id="CLU_222881_0_0_7"/>
<evidence type="ECO:0000256" key="15">
    <source>
        <dbReference type="PROSITE-ProRule" id="PRU01363"/>
    </source>
</evidence>
<dbReference type="SMART" id="SM01294">
    <property type="entry name" value="PKS_PP_betabranch"/>
    <property type="match status" value="1"/>
</dbReference>
<dbReference type="InterPro" id="IPR016035">
    <property type="entry name" value="Acyl_Trfase/lysoPLipase"/>
</dbReference>
<comment type="cofactor">
    <cofactor evidence="1">
        <name>pantetheine 4'-phosphate</name>
        <dbReference type="ChEBI" id="CHEBI:47942"/>
    </cofactor>
</comment>
<dbReference type="InterPro" id="IPR011032">
    <property type="entry name" value="GroES-like_sf"/>
</dbReference>
<dbReference type="SUPFAM" id="SSF55048">
    <property type="entry name" value="Probable ACP-binding domain of malonyl-CoA ACP transacylase"/>
    <property type="match status" value="2"/>
</dbReference>
<dbReference type="FunFam" id="3.40.366.10:FF:000002">
    <property type="entry name" value="Probable polyketide synthase 2"/>
    <property type="match status" value="2"/>
</dbReference>
<dbReference type="FunFam" id="3.40.47.10:FF:000019">
    <property type="entry name" value="Polyketide synthase type I"/>
    <property type="match status" value="2"/>
</dbReference>
<dbReference type="Gene3D" id="3.30.70.3290">
    <property type="match status" value="2"/>
</dbReference>
<dbReference type="FunFam" id="1.10.1200.10:FF:000005">
    <property type="entry name" value="Nonribosomal peptide synthetase 1"/>
    <property type="match status" value="3"/>
</dbReference>
<dbReference type="SUPFAM" id="SSF51735">
    <property type="entry name" value="NAD(P)-binding Rossmann-fold domains"/>
    <property type="match status" value="3"/>
</dbReference>
<evidence type="ECO:0000256" key="4">
    <source>
        <dbReference type="ARBA" id="ARBA00022450"/>
    </source>
</evidence>
<evidence type="ECO:0000313" key="22">
    <source>
        <dbReference type="Proteomes" id="UP000014803"/>
    </source>
</evidence>
<dbReference type="PROSITE" id="PS00012">
    <property type="entry name" value="PHOSPHOPANTETHEINE"/>
    <property type="match status" value="4"/>
</dbReference>
<feature type="domain" description="Carrier" evidence="17">
    <location>
        <begin position="2049"/>
        <end position="2127"/>
    </location>
</feature>
<feature type="domain" description="Ketosynthase family 3 (KS3)" evidence="19">
    <location>
        <begin position="2146"/>
        <end position="2571"/>
    </location>
</feature>
<dbReference type="InterPro" id="IPR020841">
    <property type="entry name" value="PKS_Beta-ketoAc_synthase_dom"/>
</dbReference>
<dbReference type="InterPro" id="IPR016039">
    <property type="entry name" value="Thiolase-like"/>
</dbReference>
<dbReference type="PROSITE" id="PS52004">
    <property type="entry name" value="KS3_2"/>
    <property type="match status" value="2"/>
</dbReference>
<dbReference type="EMBL" id="CP003969">
    <property type="protein sequence ID" value="AGP35405.1"/>
    <property type="molecule type" value="Genomic_DNA"/>
</dbReference>
<feature type="domain" description="Ketosynthase family 3 (KS3)" evidence="19">
    <location>
        <begin position="29"/>
        <end position="451"/>
    </location>
</feature>
<evidence type="ECO:0000256" key="14">
    <source>
        <dbReference type="ARBA" id="ARBA00054155"/>
    </source>
</evidence>
<evidence type="ECO:0000259" key="17">
    <source>
        <dbReference type="PROSITE" id="PS50075"/>
    </source>
</evidence>
<dbReference type="SMART" id="SM00823">
    <property type="entry name" value="PKS_PP"/>
    <property type="match status" value="5"/>
</dbReference>
<dbReference type="CDD" id="cd08955">
    <property type="entry name" value="KR_2_FAS_SDR_x"/>
    <property type="match status" value="1"/>
</dbReference>
<dbReference type="Gene3D" id="2.30.38.10">
    <property type="entry name" value="Luciferase, Domain 3"/>
    <property type="match status" value="3"/>
</dbReference>
<dbReference type="eggNOG" id="COG0001">
    <property type="taxonomic scope" value="Bacteria"/>
</dbReference>
<dbReference type="InterPro" id="IPR020807">
    <property type="entry name" value="PKS_DH"/>
</dbReference>
<keyword evidence="4" id="KW-0596">Phosphopantetheine</keyword>
<evidence type="ECO:0000256" key="7">
    <source>
        <dbReference type="ARBA" id="ARBA00022598"/>
    </source>
</evidence>
<dbReference type="Pfam" id="PF13193">
    <property type="entry name" value="AMP-binding_C"/>
    <property type="match status" value="3"/>
</dbReference>
<evidence type="ECO:0000256" key="1">
    <source>
        <dbReference type="ARBA" id="ARBA00001957"/>
    </source>
</evidence>
<dbReference type="CDD" id="cd12117">
    <property type="entry name" value="A_NRPS_Srf_like"/>
    <property type="match status" value="1"/>
</dbReference>
<feature type="domain" description="Carrier" evidence="17">
    <location>
        <begin position="4733"/>
        <end position="4808"/>
    </location>
</feature>
<keyword evidence="5" id="KW-0963">Cytoplasm</keyword>
<evidence type="ECO:0000256" key="8">
    <source>
        <dbReference type="ARBA" id="ARBA00022679"/>
    </source>
</evidence>
<dbReference type="InterPro" id="IPR050091">
    <property type="entry name" value="PKS_NRPS_Biosynth_Enz"/>
</dbReference>
<dbReference type="Gene3D" id="3.40.50.720">
    <property type="entry name" value="NAD(P)-binding Rossmann-like Domain"/>
    <property type="match status" value="1"/>
</dbReference>
<dbReference type="GO" id="GO:0008483">
    <property type="term" value="F:transaminase activity"/>
    <property type="evidence" value="ECO:0007669"/>
    <property type="project" value="InterPro"/>
</dbReference>
<dbReference type="InterPro" id="IPR057326">
    <property type="entry name" value="KR_dom"/>
</dbReference>
<dbReference type="InterPro" id="IPR023213">
    <property type="entry name" value="CAT-like_dom_sf"/>
</dbReference>
<dbReference type="FunFam" id="3.30.559.30:FF:000001">
    <property type="entry name" value="Non-ribosomal peptide synthetase"/>
    <property type="match status" value="1"/>
</dbReference>
<dbReference type="SUPFAM" id="SSF56801">
    <property type="entry name" value="Acetyl-CoA synthetase-like"/>
    <property type="match status" value="3"/>
</dbReference>
<dbReference type="InterPro" id="IPR014031">
    <property type="entry name" value="Ketoacyl_synth_C"/>
</dbReference>
<evidence type="ECO:0000256" key="3">
    <source>
        <dbReference type="ARBA" id="ARBA00006432"/>
    </source>
</evidence>
<dbReference type="InterPro" id="IPR036291">
    <property type="entry name" value="NAD(P)-bd_dom_sf"/>
</dbReference>
<dbReference type="InterPro" id="IPR014043">
    <property type="entry name" value="Acyl_transferase_dom"/>
</dbReference>